<sequence>MKIAFPLLATLALVTASPTRLEQRADISTGFDQDGDNVNVPIAVDGKCDDGWTLFHANDKDLCCPPGKQCDDGGVRAQANDDVDVQNNAWLCYWELLHCDAYHCHYRYRCYWI</sequence>
<dbReference type="Proteomes" id="UP001233271">
    <property type="component" value="Chromosome 5"/>
</dbReference>
<accession>A0AA48QXA3</accession>
<evidence type="ECO:0000313" key="3">
    <source>
        <dbReference type="Proteomes" id="UP001233271"/>
    </source>
</evidence>
<dbReference type="AlphaFoldDB" id="A0AA48QXA3"/>
<keyword evidence="1" id="KW-0732">Signal</keyword>
<dbReference type="KEGG" id="ccac:CcaHIS019_0507930"/>
<dbReference type="EMBL" id="AP028216">
    <property type="protein sequence ID" value="BEI93165.1"/>
    <property type="molecule type" value="Genomic_DNA"/>
</dbReference>
<name>A0AA48QXA3_9TREE</name>
<evidence type="ECO:0000313" key="2">
    <source>
        <dbReference type="EMBL" id="BEI93165.1"/>
    </source>
</evidence>
<organism evidence="2 3">
    <name type="scientific">Cutaneotrichosporon cavernicola</name>
    <dbReference type="NCBI Taxonomy" id="279322"/>
    <lineage>
        <taxon>Eukaryota</taxon>
        <taxon>Fungi</taxon>
        <taxon>Dikarya</taxon>
        <taxon>Basidiomycota</taxon>
        <taxon>Agaricomycotina</taxon>
        <taxon>Tremellomycetes</taxon>
        <taxon>Trichosporonales</taxon>
        <taxon>Trichosporonaceae</taxon>
        <taxon>Cutaneotrichosporon</taxon>
    </lineage>
</organism>
<dbReference type="GeneID" id="85497035"/>
<gene>
    <name evidence="2" type="ORF">CcaverHIS019_0507930</name>
</gene>
<dbReference type="RefSeq" id="XP_060458430.1">
    <property type="nucleotide sequence ID" value="XM_060601991.1"/>
</dbReference>
<evidence type="ECO:0000256" key="1">
    <source>
        <dbReference type="SAM" id="SignalP"/>
    </source>
</evidence>
<feature type="signal peptide" evidence="1">
    <location>
        <begin position="1"/>
        <end position="16"/>
    </location>
</feature>
<keyword evidence="3" id="KW-1185">Reference proteome</keyword>
<feature type="chain" id="PRO_5041354620" evidence="1">
    <location>
        <begin position="17"/>
        <end position="113"/>
    </location>
</feature>
<proteinExistence type="predicted"/>
<protein>
    <submittedName>
        <fullName evidence="2">Uncharacterized protein</fullName>
    </submittedName>
</protein>
<reference evidence="2" key="1">
    <citation type="journal article" date="2023" name="BMC Genomics">
        <title>Chromosome-level genome assemblies of Cutaneotrichosporon spp. (Trichosporonales, Basidiomycota) reveal imbalanced evolution between nucleotide sequences and chromosome synteny.</title>
        <authorList>
            <person name="Kobayashi Y."/>
            <person name="Kayamori A."/>
            <person name="Aoki K."/>
            <person name="Shiwa Y."/>
            <person name="Matsutani M."/>
            <person name="Fujita N."/>
            <person name="Sugita T."/>
            <person name="Iwasaki W."/>
            <person name="Tanaka N."/>
            <person name="Takashima M."/>
        </authorList>
    </citation>
    <scope>NUCLEOTIDE SEQUENCE</scope>
    <source>
        <strain evidence="2">HIS019</strain>
    </source>
</reference>